<dbReference type="InterPro" id="IPR051564">
    <property type="entry name" value="LRR_receptor-like_kinase"/>
</dbReference>
<dbReference type="SMART" id="SM00220">
    <property type="entry name" value="S_TKc"/>
    <property type="match status" value="1"/>
</dbReference>
<dbReference type="PANTHER" id="PTHR48055:SF57">
    <property type="entry name" value="PROTEIN KINASE DOMAIN-CONTAINING PROTEIN"/>
    <property type="match status" value="1"/>
</dbReference>
<feature type="non-terminal residue" evidence="2">
    <location>
        <position position="1"/>
    </location>
</feature>
<dbReference type="AlphaFoldDB" id="A0AA38FUI0"/>
<reference evidence="2 3" key="1">
    <citation type="journal article" date="2021" name="Nat. Plants">
        <title>The Taxus genome provides insights into paclitaxel biosynthesis.</title>
        <authorList>
            <person name="Xiong X."/>
            <person name="Gou J."/>
            <person name="Liao Q."/>
            <person name="Li Y."/>
            <person name="Zhou Q."/>
            <person name="Bi G."/>
            <person name="Li C."/>
            <person name="Du R."/>
            <person name="Wang X."/>
            <person name="Sun T."/>
            <person name="Guo L."/>
            <person name="Liang H."/>
            <person name="Lu P."/>
            <person name="Wu Y."/>
            <person name="Zhang Z."/>
            <person name="Ro D.K."/>
            <person name="Shang Y."/>
            <person name="Huang S."/>
            <person name="Yan J."/>
        </authorList>
    </citation>
    <scope>NUCLEOTIDE SEQUENCE [LARGE SCALE GENOMIC DNA]</scope>
    <source>
        <strain evidence="2">Ta-2019</strain>
    </source>
</reference>
<dbReference type="Proteomes" id="UP000824469">
    <property type="component" value="Unassembled WGS sequence"/>
</dbReference>
<dbReference type="PROSITE" id="PS50011">
    <property type="entry name" value="PROTEIN_KINASE_DOM"/>
    <property type="match status" value="1"/>
</dbReference>
<feature type="non-terminal residue" evidence="2">
    <location>
        <position position="202"/>
    </location>
</feature>
<dbReference type="GO" id="GO:0016020">
    <property type="term" value="C:membrane"/>
    <property type="evidence" value="ECO:0007669"/>
    <property type="project" value="TreeGrafter"/>
</dbReference>
<dbReference type="InterPro" id="IPR000719">
    <property type="entry name" value="Prot_kinase_dom"/>
</dbReference>
<accession>A0AA38FUI0</accession>
<dbReference type="GO" id="GO:0004672">
    <property type="term" value="F:protein kinase activity"/>
    <property type="evidence" value="ECO:0007669"/>
    <property type="project" value="InterPro"/>
</dbReference>
<dbReference type="Gene3D" id="1.10.510.10">
    <property type="entry name" value="Transferase(Phosphotransferase) domain 1"/>
    <property type="match status" value="1"/>
</dbReference>
<comment type="caution">
    <text evidence="2">The sequence shown here is derived from an EMBL/GenBank/DDBJ whole genome shotgun (WGS) entry which is preliminary data.</text>
</comment>
<dbReference type="SUPFAM" id="SSF56112">
    <property type="entry name" value="Protein kinase-like (PK-like)"/>
    <property type="match status" value="1"/>
</dbReference>
<dbReference type="GO" id="GO:0005524">
    <property type="term" value="F:ATP binding"/>
    <property type="evidence" value="ECO:0007669"/>
    <property type="project" value="InterPro"/>
</dbReference>
<dbReference type="EMBL" id="JAHRHJ020000007">
    <property type="protein sequence ID" value="KAH9309704.1"/>
    <property type="molecule type" value="Genomic_DNA"/>
</dbReference>
<dbReference type="InterPro" id="IPR011009">
    <property type="entry name" value="Kinase-like_dom_sf"/>
</dbReference>
<dbReference type="OMA" id="GRSPICE"/>
<evidence type="ECO:0000313" key="2">
    <source>
        <dbReference type="EMBL" id="KAH9309704.1"/>
    </source>
</evidence>
<proteinExistence type="predicted"/>
<dbReference type="Pfam" id="PF00069">
    <property type="entry name" value="Pkinase"/>
    <property type="match status" value="1"/>
</dbReference>
<protein>
    <recommendedName>
        <fullName evidence="1">Protein kinase domain-containing protein</fullName>
    </recommendedName>
</protein>
<dbReference type="PANTHER" id="PTHR48055">
    <property type="entry name" value="LEUCINE-RICH REPEAT RECEPTOR PROTEIN KINASE EMS1"/>
    <property type="match status" value="1"/>
</dbReference>
<name>A0AA38FUI0_TAXCH</name>
<keyword evidence="3" id="KW-1185">Reference proteome</keyword>
<feature type="domain" description="Protein kinase" evidence="1">
    <location>
        <begin position="1"/>
        <end position="202"/>
    </location>
</feature>
<gene>
    <name evidence="2" type="ORF">KI387_037615</name>
</gene>
<organism evidence="2 3">
    <name type="scientific">Taxus chinensis</name>
    <name type="common">Chinese yew</name>
    <name type="synonym">Taxus wallichiana var. chinensis</name>
    <dbReference type="NCBI Taxonomy" id="29808"/>
    <lineage>
        <taxon>Eukaryota</taxon>
        <taxon>Viridiplantae</taxon>
        <taxon>Streptophyta</taxon>
        <taxon>Embryophyta</taxon>
        <taxon>Tracheophyta</taxon>
        <taxon>Spermatophyta</taxon>
        <taxon>Pinopsida</taxon>
        <taxon>Pinidae</taxon>
        <taxon>Conifers II</taxon>
        <taxon>Cupressales</taxon>
        <taxon>Taxaceae</taxon>
        <taxon>Taxus</taxon>
    </lineage>
</organism>
<sequence>TKFVPNGNLETAIHGSGEERLGLPLDLTKRLDIIISTAQTIVYLHNLCDSPIVHCHLRPTNILLDENFEVRVSDYGTATLLWSHLQQESRASSSSSGATMGYIAPEVAVKTQVGSQADVYSFGVVLMEVMTKKWPTVSLVSESGEKISLRQWVATGINGGGLVTVVDPFLTEKMSEREGEKMLNLLKISLLCTKEIPEDRPS</sequence>
<evidence type="ECO:0000259" key="1">
    <source>
        <dbReference type="PROSITE" id="PS50011"/>
    </source>
</evidence>
<evidence type="ECO:0000313" key="3">
    <source>
        <dbReference type="Proteomes" id="UP000824469"/>
    </source>
</evidence>